<sequence length="324" mass="38216">MSLVNHVYNLFWDFVDLKIWERFGFSEFSYQEGMSFVMGEIDEDGEFSGWINELWNSRDHGDVLSMADTLNVLKYVTSRNPISLDTLTPESLIDRYGMIIARVEAGKLSDFIHAKIARFSTPATTSSADVPQSPQSPPRKRKRCDLAECSSKKRRRDEDSHVRNIWPETPTFYSRLNEKMNNDISFCEWVQSGDCLRPISTRPVLHKGLGKLMRDTCDPVEWKLEWKCVRDGITFEQLVGRYEYVMQRRDFDSVKDVLVDYYPYSDDLEELTRECVRRRIHPDDYDFNYVDDVNEWNKRLDLIPNTSKLRRRSERLRLAGVMRM</sequence>
<feature type="region of interest" description="Disordered" evidence="1">
    <location>
        <begin position="123"/>
        <end position="152"/>
    </location>
</feature>
<name>A0A6C0LTU9_9ZZZZ</name>
<accession>A0A6C0LTU9</accession>
<proteinExistence type="predicted"/>
<feature type="compositionally biased region" description="Polar residues" evidence="1">
    <location>
        <begin position="123"/>
        <end position="133"/>
    </location>
</feature>
<evidence type="ECO:0000256" key="1">
    <source>
        <dbReference type="SAM" id="MobiDB-lite"/>
    </source>
</evidence>
<protein>
    <submittedName>
        <fullName evidence="2">Uncharacterized protein</fullName>
    </submittedName>
</protein>
<organism evidence="2">
    <name type="scientific">viral metagenome</name>
    <dbReference type="NCBI Taxonomy" id="1070528"/>
    <lineage>
        <taxon>unclassified sequences</taxon>
        <taxon>metagenomes</taxon>
        <taxon>organismal metagenomes</taxon>
    </lineage>
</organism>
<evidence type="ECO:0000313" key="2">
    <source>
        <dbReference type="EMBL" id="QHU34037.1"/>
    </source>
</evidence>
<reference evidence="2" key="1">
    <citation type="journal article" date="2020" name="Nature">
        <title>Giant virus diversity and host interactions through global metagenomics.</title>
        <authorList>
            <person name="Schulz F."/>
            <person name="Roux S."/>
            <person name="Paez-Espino D."/>
            <person name="Jungbluth S."/>
            <person name="Walsh D.A."/>
            <person name="Denef V.J."/>
            <person name="McMahon K.D."/>
            <person name="Konstantinidis K.T."/>
            <person name="Eloe-Fadrosh E.A."/>
            <person name="Kyrpides N.C."/>
            <person name="Woyke T."/>
        </authorList>
    </citation>
    <scope>NUCLEOTIDE SEQUENCE</scope>
    <source>
        <strain evidence="2">GVMAG-S-1016704-142</strain>
    </source>
</reference>
<dbReference type="AlphaFoldDB" id="A0A6C0LTU9"/>
<dbReference type="EMBL" id="MN740566">
    <property type="protein sequence ID" value="QHU34037.1"/>
    <property type="molecule type" value="Genomic_DNA"/>
</dbReference>